<evidence type="ECO:0000256" key="1">
    <source>
        <dbReference type="SAM" id="MobiDB-lite"/>
    </source>
</evidence>
<protein>
    <submittedName>
        <fullName evidence="2">Rho termination protein</fullName>
    </submittedName>
</protein>
<evidence type="ECO:0000313" key="2">
    <source>
        <dbReference type="EMBL" id="PZO43038.1"/>
    </source>
</evidence>
<evidence type="ECO:0000313" key="3">
    <source>
        <dbReference type="Proteomes" id="UP000249081"/>
    </source>
</evidence>
<dbReference type="Pfam" id="PF16258">
    <property type="entry name" value="DUF4912"/>
    <property type="match status" value="1"/>
</dbReference>
<dbReference type="EMBL" id="QBMN01000034">
    <property type="protein sequence ID" value="PZO43038.1"/>
    <property type="molecule type" value="Genomic_DNA"/>
</dbReference>
<gene>
    <name evidence="2" type="ORF">DCF17_06905</name>
</gene>
<dbReference type="Proteomes" id="UP000249081">
    <property type="component" value="Unassembled WGS sequence"/>
</dbReference>
<name>A0A2W4YJ30_9CYAN</name>
<reference evidence="2 3" key="2">
    <citation type="submission" date="2018-06" db="EMBL/GenBank/DDBJ databases">
        <title>Metagenomic assembly of (sub)arctic Cyanobacteria and their associated microbiome from non-axenic cultures.</title>
        <authorList>
            <person name="Baurain D."/>
        </authorList>
    </citation>
    <scope>NUCLEOTIDE SEQUENCE [LARGE SCALE GENOMIC DNA]</scope>
    <source>
        <strain evidence="2">ULC041bin1</strain>
    </source>
</reference>
<reference evidence="3" key="1">
    <citation type="submission" date="2018-04" db="EMBL/GenBank/DDBJ databases">
        <authorList>
            <person name="Cornet L."/>
        </authorList>
    </citation>
    <scope>NUCLEOTIDE SEQUENCE [LARGE SCALE GENOMIC DNA]</scope>
</reference>
<comment type="caution">
    <text evidence="2">The sequence shown here is derived from an EMBL/GenBank/DDBJ whole genome shotgun (WGS) entry which is preliminary data.</text>
</comment>
<sequence>MVEPAPEIITVDEVPPAPEPVAVPPVPKPAVVPPGIPAALGLAGLAGAAAASLTSTKDQAAVEASKFNVVGHPADGDLDLSTIDDGLPPLPDGYVDSRIVLMARDPQWAYAYWDTPHTHKEELRRQGGEQLALRLYDVTGINLDDQAPHSLQQVGCDEIAREWYMQIPVSDRDYQVEIGYLAGDGRWLVLARSNTIRIPPVYPSDWSEEHFLTVAWEDNLRGKTIMTLVDPSTVGAAAGLHEQLYALSHAGEKLRVDGSIFGSMQHAGSLAPPVSSFVFPSGAAVSSLTMSGVSGFAVSGFAVSGFPGLTLSGAGIAGLTTSGIGALTLSGFSGLTMSGAGIAAPIGPRKFWLVADAELIVYGATEPDASVTVAGVPIELSEDGTFRFHQSFHDGTIDCPIMAVAADGEQSRNVHLTFERRTPDRNTNTKDEAQDEWPSV</sequence>
<feature type="compositionally biased region" description="Basic and acidic residues" evidence="1">
    <location>
        <begin position="420"/>
        <end position="432"/>
    </location>
</feature>
<feature type="region of interest" description="Disordered" evidence="1">
    <location>
        <begin position="420"/>
        <end position="440"/>
    </location>
</feature>
<organism evidence="2 3">
    <name type="scientific">Shackletoniella antarctica</name>
    <dbReference type="NCBI Taxonomy" id="268115"/>
    <lineage>
        <taxon>Bacteria</taxon>
        <taxon>Bacillati</taxon>
        <taxon>Cyanobacteriota</taxon>
        <taxon>Cyanophyceae</taxon>
        <taxon>Oculatellales</taxon>
        <taxon>Oculatellaceae</taxon>
        <taxon>Shackletoniella</taxon>
    </lineage>
</organism>
<accession>A0A2W4YJ30</accession>
<dbReference type="InterPro" id="IPR032585">
    <property type="entry name" value="DUF4912"/>
</dbReference>
<dbReference type="AlphaFoldDB" id="A0A2W4YJ30"/>
<proteinExistence type="predicted"/>